<dbReference type="EMBL" id="LGUB01000018">
    <property type="protein sequence ID" value="KRH94902.1"/>
    <property type="molecule type" value="Genomic_DNA"/>
</dbReference>
<dbReference type="InterPro" id="IPR001680">
    <property type="entry name" value="WD40_rpt"/>
</dbReference>
<accession>A0A0R0M009</accession>
<name>A0A0R0M009_9MICR</name>
<sequence>HKGYIFNSEFNLRCEIHKSLSYGLDVTQEKAYFGTQAGKTIIFDLKDDKKQTIQIHNQGIDGLKCQDTLLYTASNDSTLKITDLRTEKQIRTIQNDSDINSVDVKDHFFIFGDNNGILYHCDLRNEKIKEEIKWHNSAINSVYFATDSIFASVSDEQVALFDTNLVEEEGWTAHHWLWFVHRGQKFYKEICVLEDKWAVTSADGIAIFKPVEALDDDLEESESEE</sequence>
<proteinExistence type="predicted"/>
<dbReference type="SMART" id="SM00320">
    <property type="entry name" value="WD40"/>
    <property type="match status" value="3"/>
</dbReference>
<dbReference type="VEuPathDB" id="MicrosporidiaDB:M153_1120001"/>
<dbReference type="Gene3D" id="2.130.10.10">
    <property type="entry name" value="YVTN repeat-like/Quinoprotein amine dehydrogenase"/>
    <property type="match status" value="1"/>
</dbReference>
<organism evidence="1 2">
    <name type="scientific">Pseudoloma neurophilia</name>
    <dbReference type="NCBI Taxonomy" id="146866"/>
    <lineage>
        <taxon>Eukaryota</taxon>
        <taxon>Fungi</taxon>
        <taxon>Fungi incertae sedis</taxon>
        <taxon>Microsporidia</taxon>
        <taxon>Pseudoloma</taxon>
    </lineage>
</organism>
<dbReference type="Proteomes" id="UP000051530">
    <property type="component" value="Unassembled WGS sequence"/>
</dbReference>
<evidence type="ECO:0000313" key="1">
    <source>
        <dbReference type="EMBL" id="KRH94902.1"/>
    </source>
</evidence>
<dbReference type="AlphaFoldDB" id="A0A0R0M009"/>
<keyword evidence="2" id="KW-1185">Reference proteome</keyword>
<dbReference type="InterPro" id="IPR036322">
    <property type="entry name" value="WD40_repeat_dom_sf"/>
</dbReference>
<dbReference type="OrthoDB" id="2161379at2759"/>
<comment type="caution">
    <text evidence="1">The sequence shown here is derived from an EMBL/GenBank/DDBJ whole genome shotgun (WGS) entry which is preliminary data.</text>
</comment>
<feature type="non-terminal residue" evidence="1">
    <location>
        <position position="1"/>
    </location>
</feature>
<reference evidence="1 2" key="1">
    <citation type="submission" date="2015-07" db="EMBL/GenBank/DDBJ databases">
        <title>The genome of Pseudoloma neurophilia, a relevant intracellular parasite of the zebrafish.</title>
        <authorList>
            <person name="Ndikumana S."/>
            <person name="Pelin A."/>
            <person name="Sanders J."/>
            <person name="Corradi N."/>
        </authorList>
    </citation>
    <scope>NUCLEOTIDE SEQUENCE [LARGE SCALE GENOMIC DNA]</scope>
    <source>
        <strain evidence="1 2">MK1</strain>
    </source>
</reference>
<gene>
    <name evidence="1" type="ORF">M153_1120001</name>
</gene>
<dbReference type="InterPro" id="IPR015943">
    <property type="entry name" value="WD40/YVTN_repeat-like_dom_sf"/>
</dbReference>
<evidence type="ECO:0000313" key="2">
    <source>
        <dbReference type="Proteomes" id="UP000051530"/>
    </source>
</evidence>
<dbReference type="SUPFAM" id="SSF50978">
    <property type="entry name" value="WD40 repeat-like"/>
    <property type="match status" value="1"/>
</dbReference>
<protein>
    <submittedName>
        <fullName evidence="1">Ribosome Assembly protein</fullName>
    </submittedName>
</protein>